<dbReference type="PANTHER" id="PTHR43673:SF10">
    <property type="entry name" value="NADH DEHYDROGENASE_NAD(P)H NITROREDUCTASE XCC3605-RELATED"/>
    <property type="match status" value="1"/>
</dbReference>
<dbReference type="Gene3D" id="3.40.109.10">
    <property type="entry name" value="NADH Oxidase"/>
    <property type="match status" value="1"/>
</dbReference>
<proteinExistence type="inferred from homology"/>
<dbReference type="KEGG" id="thel:IG193_08010"/>
<feature type="domain" description="Nitroreductase" evidence="3">
    <location>
        <begin position="11"/>
        <end position="76"/>
    </location>
</feature>
<dbReference type="SUPFAM" id="SSF55469">
    <property type="entry name" value="FMN-dependent nitroreductase-like"/>
    <property type="match status" value="1"/>
</dbReference>
<evidence type="ECO:0000256" key="1">
    <source>
        <dbReference type="ARBA" id="ARBA00007118"/>
    </source>
</evidence>
<dbReference type="Proteomes" id="UP000594121">
    <property type="component" value="Chromosome"/>
</dbReference>
<keyword evidence="2" id="KW-0560">Oxidoreductase</keyword>
<evidence type="ECO:0000313" key="5">
    <source>
        <dbReference type="Proteomes" id="UP000594121"/>
    </source>
</evidence>
<dbReference type="PANTHER" id="PTHR43673">
    <property type="entry name" value="NAD(P)H NITROREDUCTASE YDGI-RELATED"/>
    <property type="match status" value="1"/>
</dbReference>
<reference evidence="4 5" key="1">
    <citation type="submission" date="2020-10" db="EMBL/GenBank/DDBJ databases">
        <title>Thermofilum lucidum 3507LT sp. nov. a novel member of Thermofilaceae family isolated from Chile hot spring, and proposal of description order Thermofilales.</title>
        <authorList>
            <person name="Zayulina K.S."/>
            <person name="Elcheninov A.G."/>
            <person name="Toshchakov S.V."/>
            <person name="Kublanov I.V."/>
        </authorList>
    </citation>
    <scope>NUCLEOTIDE SEQUENCE [LARGE SCALE GENOMIC DNA]</scope>
    <source>
        <strain evidence="4 5">3507LT</strain>
    </source>
</reference>
<dbReference type="InParanoid" id="A0A7L9FJH3"/>
<evidence type="ECO:0000313" key="4">
    <source>
        <dbReference type="EMBL" id="QOJ79801.1"/>
    </source>
</evidence>
<organism evidence="4 5">
    <name type="scientific">Infirmifilum lucidum</name>
    <dbReference type="NCBI Taxonomy" id="2776706"/>
    <lineage>
        <taxon>Archaea</taxon>
        <taxon>Thermoproteota</taxon>
        <taxon>Thermoprotei</taxon>
        <taxon>Thermofilales</taxon>
        <taxon>Thermofilaceae</taxon>
        <taxon>Infirmifilum</taxon>
    </lineage>
</organism>
<comment type="similarity">
    <text evidence="1">Belongs to the nitroreductase family.</text>
</comment>
<evidence type="ECO:0000256" key="2">
    <source>
        <dbReference type="ARBA" id="ARBA00023002"/>
    </source>
</evidence>
<gene>
    <name evidence="4" type="ORF">IG193_08010</name>
</gene>
<name>A0A7L9FJH3_9CREN</name>
<dbReference type="InterPro" id="IPR029479">
    <property type="entry name" value="Nitroreductase"/>
</dbReference>
<protein>
    <submittedName>
        <fullName evidence="4">Nitroreductase family protein</fullName>
    </submittedName>
</protein>
<accession>A0A7L9FJH3</accession>
<dbReference type="AlphaFoldDB" id="A0A7L9FJH3"/>
<keyword evidence="5" id="KW-1185">Reference proteome</keyword>
<dbReference type="Pfam" id="PF00881">
    <property type="entry name" value="Nitroreductase"/>
    <property type="match status" value="1"/>
</dbReference>
<dbReference type="EMBL" id="CP062310">
    <property type="protein sequence ID" value="QOJ79801.1"/>
    <property type="molecule type" value="Genomic_DNA"/>
</dbReference>
<evidence type="ECO:0000259" key="3">
    <source>
        <dbReference type="Pfam" id="PF00881"/>
    </source>
</evidence>
<dbReference type="InterPro" id="IPR000415">
    <property type="entry name" value="Nitroreductase-like"/>
</dbReference>
<dbReference type="FunCoup" id="A0A7L9FJH3">
    <property type="interactions" value="43"/>
</dbReference>
<sequence length="165" mass="18263">MSFLVCVDLLLTRRSIRAFQDREVPDELVVKAVDIARHAPSARNRQPWRVIAVRNRATLRELSQVAPGAKPLESAPLALAVVVKPELSPVSFMLDGAIFTTYLWLALHSLGLGAVWIQTLRQPRYAEILGIPPGEVLIAILAAGYPAESPPPRPRKSVEELLTWM</sequence>
<dbReference type="GO" id="GO:0016491">
    <property type="term" value="F:oxidoreductase activity"/>
    <property type="evidence" value="ECO:0007669"/>
    <property type="project" value="UniProtKB-KW"/>
</dbReference>